<evidence type="ECO:0000256" key="7">
    <source>
        <dbReference type="ARBA" id="ARBA00023136"/>
    </source>
</evidence>
<evidence type="ECO:0000313" key="10">
    <source>
        <dbReference type="Proteomes" id="UP000198348"/>
    </source>
</evidence>
<feature type="transmembrane region" description="Helical" evidence="8">
    <location>
        <begin position="12"/>
        <end position="31"/>
    </location>
</feature>
<evidence type="ECO:0000256" key="4">
    <source>
        <dbReference type="ARBA" id="ARBA00022475"/>
    </source>
</evidence>
<sequence length="87" mass="9931">MHRSLGLRMNSVIFFASAGLAVLFVLLSILFTRQVDAVCAAASSWMLENPGWFYILGVTSFLVFLLWIALSRYGHVRLGTRERRPRR</sequence>
<keyword evidence="5 8" id="KW-0812">Transmembrane</keyword>
<dbReference type="Proteomes" id="UP000198348">
    <property type="component" value="Unassembled WGS sequence"/>
</dbReference>
<evidence type="ECO:0000256" key="3">
    <source>
        <dbReference type="ARBA" id="ARBA00022448"/>
    </source>
</evidence>
<keyword evidence="4" id="KW-1003">Cell membrane</keyword>
<dbReference type="GO" id="GO:0005886">
    <property type="term" value="C:plasma membrane"/>
    <property type="evidence" value="ECO:0007669"/>
    <property type="project" value="UniProtKB-SubCell"/>
</dbReference>
<comment type="subcellular location">
    <subcellularLocation>
        <location evidence="1">Cell membrane</location>
        <topology evidence="1">Multi-pass membrane protein</topology>
    </subcellularLocation>
</comment>
<evidence type="ECO:0000256" key="2">
    <source>
        <dbReference type="ARBA" id="ARBA00005658"/>
    </source>
</evidence>
<dbReference type="AlphaFoldDB" id="A0A238ZBA6"/>
<protein>
    <submittedName>
        <fullName evidence="9">BCCT, betaine/carnitine/choline family transporter</fullName>
    </submittedName>
</protein>
<organism evidence="9 10">
    <name type="scientific">Haloechinothrix alba</name>
    <dbReference type="NCBI Taxonomy" id="664784"/>
    <lineage>
        <taxon>Bacteria</taxon>
        <taxon>Bacillati</taxon>
        <taxon>Actinomycetota</taxon>
        <taxon>Actinomycetes</taxon>
        <taxon>Pseudonocardiales</taxon>
        <taxon>Pseudonocardiaceae</taxon>
        <taxon>Haloechinothrix</taxon>
    </lineage>
</organism>
<dbReference type="GO" id="GO:0022857">
    <property type="term" value="F:transmembrane transporter activity"/>
    <property type="evidence" value="ECO:0007669"/>
    <property type="project" value="InterPro"/>
</dbReference>
<keyword evidence="10" id="KW-1185">Reference proteome</keyword>
<evidence type="ECO:0000256" key="8">
    <source>
        <dbReference type="SAM" id="Phobius"/>
    </source>
</evidence>
<evidence type="ECO:0000256" key="5">
    <source>
        <dbReference type="ARBA" id="ARBA00022692"/>
    </source>
</evidence>
<dbReference type="PANTHER" id="PTHR30047:SF7">
    <property type="entry name" value="HIGH-AFFINITY CHOLINE TRANSPORT PROTEIN"/>
    <property type="match status" value="1"/>
</dbReference>
<keyword evidence="3" id="KW-0813">Transport</keyword>
<keyword evidence="6 8" id="KW-1133">Transmembrane helix</keyword>
<evidence type="ECO:0000313" key="9">
    <source>
        <dbReference type="EMBL" id="SNR80815.1"/>
    </source>
</evidence>
<keyword evidence="7 8" id="KW-0472">Membrane</keyword>
<feature type="transmembrane region" description="Helical" evidence="8">
    <location>
        <begin position="51"/>
        <end position="74"/>
    </location>
</feature>
<dbReference type="PANTHER" id="PTHR30047">
    <property type="entry name" value="HIGH-AFFINITY CHOLINE TRANSPORT PROTEIN-RELATED"/>
    <property type="match status" value="1"/>
</dbReference>
<dbReference type="InterPro" id="IPR000060">
    <property type="entry name" value="BCCT_transptr"/>
</dbReference>
<gene>
    <name evidence="9" type="ORF">SAMN06265360_12071</name>
</gene>
<evidence type="ECO:0000256" key="6">
    <source>
        <dbReference type="ARBA" id="ARBA00022989"/>
    </source>
</evidence>
<proteinExistence type="inferred from homology"/>
<evidence type="ECO:0000256" key="1">
    <source>
        <dbReference type="ARBA" id="ARBA00004651"/>
    </source>
</evidence>
<accession>A0A238ZBA6</accession>
<reference evidence="9 10" key="1">
    <citation type="submission" date="2017-06" db="EMBL/GenBank/DDBJ databases">
        <authorList>
            <person name="Kim H.J."/>
            <person name="Triplett B.A."/>
        </authorList>
    </citation>
    <scope>NUCLEOTIDE SEQUENCE [LARGE SCALE GENOMIC DNA]</scope>
    <source>
        <strain evidence="9 10">DSM 45207</strain>
    </source>
</reference>
<dbReference type="Pfam" id="PF02028">
    <property type="entry name" value="BCCT"/>
    <property type="match status" value="1"/>
</dbReference>
<comment type="similarity">
    <text evidence="2">Belongs to the BCCT transporter (TC 2.A.15) family.</text>
</comment>
<name>A0A238ZBA6_9PSEU</name>
<dbReference type="EMBL" id="FZNW01000020">
    <property type="protein sequence ID" value="SNR80815.1"/>
    <property type="molecule type" value="Genomic_DNA"/>
</dbReference>